<name>A0A1H3SX43_9PSEU</name>
<evidence type="ECO:0000313" key="2">
    <source>
        <dbReference type="EMBL" id="SDZ42542.1"/>
    </source>
</evidence>
<dbReference type="InterPro" id="IPR018931">
    <property type="entry name" value="DUF2520"/>
</dbReference>
<protein>
    <submittedName>
        <fullName evidence="2">Predicted oxidoreductase, contains short-chain dehydrogenase (SDR) and DUF2520 domains</fullName>
    </submittedName>
</protein>
<proteinExistence type="predicted"/>
<dbReference type="SUPFAM" id="SSF51735">
    <property type="entry name" value="NAD(P)-binding Rossmann-fold domains"/>
    <property type="match status" value="1"/>
</dbReference>
<sequence>MDHLSRDLPEGPVAIVGQGRMGTALARSLRDAGTEIVGPLGRDPDVGNAPVVLLCVPDGAIADVAARLRLGIVVGHCSGATGLGVLGEHEGFSLHPLMTITRAAPASFDGCAAAIAGTTQRGSEVARKLAMSLGMRPIAVAEGDRAAYHAAASVAANFLVTVLGLAEDMAATAGVDRGAFLPLVETAFRNWEKLGASRALTGPIARGDEKTVALQRFAVGQRCPQSLFLFDALVEATRDLAFNRTAQK</sequence>
<evidence type="ECO:0000259" key="1">
    <source>
        <dbReference type="Pfam" id="PF10728"/>
    </source>
</evidence>
<dbReference type="Gene3D" id="3.40.50.720">
    <property type="entry name" value="NAD(P)-binding Rossmann-like Domain"/>
    <property type="match status" value="1"/>
</dbReference>
<dbReference type="Pfam" id="PF10728">
    <property type="entry name" value="DUF2520"/>
    <property type="match status" value="1"/>
</dbReference>
<evidence type="ECO:0000313" key="3">
    <source>
        <dbReference type="Proteomes" id="UP000199529"/>
    </source>
</evidence>
<organism evidence="2 3">
    <name type="scientific">Saccharopolyspora shandongensis</name>
    <dbReference type="NCBI Taxonomy" id="418495"/>
    <lineage>
        <taxon>Bacteria</taxon>
        <taxon>Bacillati</taxon>
        <taxon>Actinomycetota</taxon>
        <taxon>Actinomycetes</taxon>
        <taxon>Pseudonocardiales</taxon>
        <taxon>Pseudonocardiaceae</taxon>
        <taxon>Saccharopolyspora</taxon>
    </lineage>
</organism>
<dbReference type="Proteomes" id="UP000199529">
    <property type="component" value="Unassembled WGS sequence"/>
</dbReference>
<gene>
    <name evidence="2" type="ORF">SAMN05216215_107210</name>
</gene>
<dbReference type="PANTHER" id="PTHR40459">
    <property type="entry name" value="CONSERVED HYPOTHETICAL ALANINE AND LEUCINE RICH PROTEIN"/>
    <property type="match status" value="1"/>
</dbReference>
<dbReference type="Gene3D" id="1.10.1040.20">
    <property type="entry name" value="ProC-like, C-terminal domain"/>
    <property type="match status" value="1"/>
</dbReference>
<dbReference type="InterPro" id="IPR037108">
    <property type="entry name" value="TM1727-like_C_sf"/>
</dbReference>
<dbReference type="STRING" id="418495.SAMN05216215_107210"/>
<feature type="domain" description="DUF2520" evidence="1">
    <location>
        <begin position="112"/>
        <end position="229"/>
    </location>
</feature>
<dbReference type="PANTHER" id="PTHR40459:SF1">
    <property type="entry name" value="CONSERVED HYPOTHETICAL ALANINE AND LEUCINE RICH PROTEIN"/>
    <property type="match status" value="1"/>
</dbReference>
<dbReference type="OrthoDB" id="8650434at2"/>
<reference evidence="3" key="1">
    <citation type="submission" date="2016-10" db="EMBL/GenBank/DDBJ databases">
        <authorList>
            <person name="Varghese N."/>
            <person name="Submissions S."/>
        </authorList>
    </citation>
    <scope>NUCLEOTIDE SEQUENCE [LARGE SCALE GENOMIC DNA]</scope>
    <source>
        <strain evidence="3">CGMCC 4.3530</strain>
    </source>
</reference>
<accession>A0A1H3SX43</accession>
<dbReference type="InterPro" id="IPR008927">
    <property type="entry name" value="6-PGluconate_DH-like_C_sf"/>
</dbReference>
<keyword evidence="3" id="KW-1185">Reference proteome</keyword>
<dbReference type="EMBL" id="FNOK01000072">
    <property type="protein sequence ID" value="SDZ42542.1"/>
    <property type="molecule type" value="Genomic_DNA"/>
</dbReference>
<dbReference type="SUPFAM" id="SSF48179">
    <property type="entry name" value="6-phosphogluconate dehydrogenase C-terminal domain-like"/>
    <property type="match status" value="1"/>
</dbReference>
<dbReference type="InterPro" id="IPR036291">
    <property type="entry name" value="NAD(P)-bd_dom_sf"/>
</dbReference>
<dbReference type="AlphaFoldDB" id="A0A1H3SX43"/>